<keyword evidence="2" id="KW-1185">Reference proteome</keyword>
<proteinExistence type="predicted"/>
<organism evidence="1 2">
    <name type="scientific">Pleurodeles waltl</name>
    <name type="common">Iberian ribbed newt</name>
    <dbReference type="NCBI Taxonomy" id="8319"/>
    <lineage>
        <taxon>Eukaryota</taxon>
        <taxon>Metazoa</taxon>
        <taxon>Chordata</taxon>
        <taxon>Craniata</taxon>
        <taxon>Vertebrata</taxon>
        <taxon>Euteleostomi</taxon>
        <taxon>Amphibia</taxon>
        <taxon>Batrachia</taxon>
        <taxon>Caudata</taxon>
        <taxon>Salamandroidea</taxon>
        <taxon>Salamandridae</taxon>
        <taxon>Pleurodelinae</taxon>
        <taxon>Pleurodeles</taxon>
    </lineage>
</organism>
<evidence type="ECO:0000313" key="1">
    <source>
        <dbReference type="EMBL" id="KAJ1148989.1"/>
    </source>
</evidence>
<name>A0AAV7R9M7_PLEWA</name>
<sequence length="155" mass="17150">MWCVRLGAWPSRRARWPTRREALPGPRPLILFNLSCRRLRRVRTLGELSGDPSDSLVGRGVAGTEVRRPAPREQVWRRQLPARADADCVRGEGEALRLLPASGELWRAYLAATSSRGTPPPGVCRGCLYWTPLGPYRPAAGGLAWAFRPAGSRLV</sequence>
<dbReference type="EMBL" id="JANPWB010000009">
    <property type="protein sequence ID" value="KAJ1148989.1"/>
    <property type="molecule type" value="Genomic_DNA"/>
</dbReference>
<gene>
    <name evidence="1" type="ORF">NDU88_001810</name>
</gene>
<dbReference type="Proteomes" id="UP001066276">
    <property type="component" value="Chromosome 5"/>
</dbReference>
<dbReference type="AlphaFoldDB" id="A0AAV7R9M7"/>
<protein>
    <submittedName>
        <fullName evidence="1">Uncharacterized protein</fullName>
    </submittedName>
</protein>
<comment type="caution">
    <text evidence="1">The sequence shown here is derived from an EMBL/GenBank/DDBJ whole genome shotgun (WGS) entry which is preliminary data.</text>
</comment>
<reference evidence="1" key="1">
    <citation type="journal article" date="2022" name="bioRxiv">
        <title>Sequencing and chromosome-scale assembly of the giantPleurodeles waltlgenome.</title>
        <authorList>
            <person name="Brown T."/>
            <person name="Elewa A."/>
            <person name="Iarovenko S."/>
            <person name="Subramanian E."/>
            <person name="Araus A.J."/>
            <person name="Petzold A."/>
            <person name="Susuki M."/>
            <person name="Suzuki K.-i.T."/>
            <person name="Hayashi T."/>
            <person name="Toyoda A."/>
            <person name="Oliveira C."/>
            <person name="Osipova E."/>
            <person name="Leigh N.D."/>
            <person name="Simon A."/>
            <person name="Yun M.H."/>
        </authorList>
    </citation>
    <scope>NUCLEOTIDE SEQUENCE</scope>
    <source>
        <strain evidence="1">20211129_DDA</strain>
        <tissue evidence="1">Liver</tissue>
    </source>
</reference>
<accession>A0AAV7R9M7</accession>
<evidence type="ECO:0000313" key="2">
    <source>
        <dbReference type="Proteomes" id="UP001066276"/>
    </source>
</evidence>